<organism evidence="1 2">
    <name type="scientific">Nicotiana tabacum</name>
    <name type="common">Common tobacco</name>
    <dbReference type="NCBI Taxonomy" id="4097"/>
    <lineage>
        <taxon>Eukaryota</taxon>
        <taxon>Viridiplantae</taxon>
        <taxon>Streptophyta</taxon>
        <taxon>Embryophyta</taxon>
        <taxon>Tracheophyta</taxon>
        <taxon>Spermatophyta</taxon>
        <taxon>Magnoliopsida</taxon>
        <taxon>eudicotyledons</taxon>
        <taxon>Gunneridae</taxon>
        <taxon>Pentapetalae</taxon>
        <taxon>asterids</taxon>
        <taxon>lamiids</taxon>
        <taxon>Solanales</taxon>
        <taxon>Solanaceae</taxon>
        <taxon>Nicotianoideae</taxon>
        <taxon>Nicotianeae</taxon>
        <taxon>Nicotiana</taxon>
    </lineage>
</organism>
<protein>
    <submittedName>
        <fullName evidence="2">S-protein homolog 2-like</fullName>
    </submittedName>
</protein>
<sequence length="162" mass="18745">MGCILFKQIFCLFILTFYFTQEINATGREVVTDMKTKSRLIQFGIPPISVHIMDRINATSPQLIFHCASGDDDLGYHYPKFNQDFMFTFGLHFFVETVFFCHFWWGSEDKAFEVFRDSGACADHGGLDTSDCFWIVKSDGFYFTNVDPDSNPSSITKIYDWK</sequence>
<dbReference type="RefSeq" id="XP_075111211.1">
    <property type="nucleotide sequence ID" value="XM_075255110.1"/>
</dbReference>
<gene>
    <name evidence="2" type="primary">LOC142181691</name>
</gene>
<name>A0AC58UP09_TOBAC</name>
<proteinExistence type="predicted"/>
<evidence type="ECO:0000313" key="1">
    <source>
        <dbReference type="Proteomes" id="UP000790787"/>
    </source>
</evidence>
<accession>A0AC58UP09</accession>
<reference evidence="2" key="2">
    <citation type="submission" date="2025-08" db="UniProtKB">
        <authorList>
            <consortium name="RefSeq"/>
        </authorList>
    </citation>
    <scope>IDENTIFICATION</scope>
    <source>
        <tissue evidence="2">Leaf</tissue>
    </source>
</reference>
<dbReference type="Proteomes" id="UP000790787">
    <property type="component" value="Chromosome 6"/>
</dbReference>
<keyword evidence="1" id="KW-1185">Reference proteome</keyword>
<evidence type="ECO:0000313" key="2">
    <source>
        <dbReference type="RefSeq" id="XP_075111211.1"/>
    </source>
</evidence>
<reference evidence="1" key="1">
    <citation type="journal article" date="2014" name="Nat. Commun.">
        <title>The tobacco genome sequence and its comparison with those of tomato and potato.</title>
        <authorList>
            <person name="Sierro N."/>
            <person name="Battey J.N."/>
            <person name="Ouadi S."/>
            <person name="Bakaher N."/>
            <person name="Bovet L."/>
            <person name="Willig A."/>
            <person name="Goepfert S."/>
            <person name="Peitsch M.C."/>
            <person name="Ivanov N.V."/>
        </authorList>
    </citation>
    <scope>NUCLEOTIDE SEQUENCE [LARGE SCALE GENOMIC DNA]</scope>
</reference>